<sequence length="349" mass="37943">MMTLHGGDLAVARARWGEPPGGFCDFSANINPLGPPAGAVAAAQAALAGIAHYPEPFARRLRAALARRHQVDESMVLVGNGAAEVLYLLLRLASGFRVALPEPGFAEYARAARAAGAELLPVAHDRTDPPPQLRRGDWWIICNPHNPTGHLFTPEQLLRAAERTEATLLIDEAFIDLTAAGEAGSVIARVPHRCNLVVVRSLTKFFALPGLRVGYAVAPRWMVAELDAARDPWSVNSLAQAAALAALSDEAYAARTRHWVAVERAYLAEQLASLPGFIVYPPSANFVLVRAPLPAHEIQRRLGPRGVLIRDCRSFAGLTEHHMRLAVRTRPENRRLIALLRSILEEEAP</sequence>
<dbReference type="PANTHER" id="PTHR42885:SF1">
    <property type="entry name" value="THREONINE-PHOSPHATE DECARBOXYLASE"/>
    <property type="match status" value="1"/>
</dbReference>
<keyword evidence="5" id="KW-0169">Cobalamin biosynthesis</keyword>
<organism evidence="12 13">
    <name type="scientific">Symbiobacterium thermophilum</name>
    <dbReference type="NCBI Taxonomy" id="2734"/>
    <lineage>
        <taxon>Bacteria</taxon>
        <taxon>Bacillati</taxon>
        <taxon>Bacillota</taxon>
        <taxon>Clostridia</taxon>
        <taxon>Eubacteriales</taxon>
        <taxon>Symbiobacteriaceae</taxon>
        <taxon>Symbiobacterium</taxon>
    </lineage>
</organism>
<dbReference type="EMBL" id="LWLV01000004">
    <property type="protein sequence ID" value="OTA42319.1"/>
    <property type="molecule type" value="Genomic_DNA"/>
</dbReference>
<dbReference type="GO" id="GO:0030170">
    <property type="term" value="F:pyridoxal phosphate binding"/>
    <property type="evidence" value="ECO:0007669"/>
    <property type="project" value="InterPro"/>
</dbReference>
<dbReference type="Gene3D" id="3.90.1150.10">
    <property type="entry name" value="Aspartate Aminotransferase, domain 1"/>
    <property type="match status" value="1"/>
</dbReference>
<dbReference type="InterPro" id="IPR005860">
    <property type="entry name" value="CobD"/>
</dbReference>
<reference evidence="11" key="3">
    <citation type="submission" date="2017-11" db="EMBL/GenBank/DDBJ databases">
        <title>Three new genomes from thermophilic consortium.</title>
        <authorList>
            <person name="Quaggio R."/>
            <person name="Amgarten D."/>
            <person name="Setubal J.C."/>
        </authorList>
    </citation>
    <scope>NUCLEOTIDE SEQUENCE</scope>
    <source>
        <strain evidence="11">ZCTH01-B2</strain>
    </source>
</reference>
<evidence type="ECO:0000256" key="7">
    <source>
        <dbReference type="ARBA" id="ARBA00023239"/>
    </source>
</evidence>
<gene>
    <name evidence="12" type="ORF">A6D92_00100</name>
    <name evidence="11" type="ORF">CWE10_04570</name>
</gene>
<dbReference type="NCBIfam" id="TIGR01140">
    <property type="entry name" value="L_thr_O3P_dcar"/>
    <property type="match status" value="1"/>
</dbReference>
<evidence type="ECO:0000256" key="3">
    <source>
        <dbReference type="ARBA" id="ARBA00004953"/>
    </source>
</evidence>
<name>A0A1Y2T7N0_SYMTR</name>
<evidence type="ECO:0000256" key="5">
    <source>
        <dbReference type="ARBA" id="ARBA00022573"/>
    </source>
</evidence>
<dbReference type="InterPro" id="IPR004839">
    <property type="entry name" value="Aminotransferase_I/II_large"/>
</dbReference>
<evidence type="ECO:0000256" key="8">
    <source>
        <dbReference type="ARBA" id="ARBA00029996"/>
    </source>
</evidence>
<evidence type="ECO:0000256" key="4">
    <source>
        <dbReference type="ARBA" id="ARBA00012285"/>
    </source>
</evidence>
<dbReference type="InterPro" id="IPR015421">
    <property type="entry name" value="PyrdxlP-dep_Trfase_major"/>
</dbReference>
<reference evidence="13" key="2">
    <citation type="submission" date="2016-04" db="EMBL/GenBank/DDBJ databases">
        <authorList>
            <person name="Antunes L.P."/>
            <person name="Martins L.F."/>
            <person name="Pereira R.V."/>
            <person name="Thomas A.M."/>
            <person name="Barbosa D."/>
            <person name="Nascimento L."/>
            <person name="Silva G.M."/>
            <person name="Condomitti G.W."/>
            <person name="Digiampietri L.A."/>
            <person name="Lombardi K.C."/>
            <person name="Ramos P.L."/>
            <person name="Quaggio R.B."/>
            <person name="Oliveira J.C."/>
            <person name="Pascon R.C."/>
            <person name="Cruz J.B."/>
            <person name="Silva A.M."/>
            <person name="Setubal J.C."/>
        </authorList>
    </citation>
    <scope>NUCLEOTIDE SEQUENCE [LARGE SCALE GENOMIC DNA]</scope>
</reference>
<feature type="domain" description="Aminotransferase class I/classII large" evidence="10">
    <location>
        <begin position="25"/>
        <end position="338"/>
    </location>
</feature>
<keyword evidence="7" id="KW-0456">Lyase</keyword>
<dbReference type="PANTHER" id="PTHR42885">
    <property type="entry name" value="HISTIDINOL-PHOSPHATE AMINOTRANSFERASE-RELATED"/>
    <property type="match status" value="1"/>
</dbReference>
<evidence type="ECO:0000256" key="2">
    <source>
        <dbReference type="ARBA" id="ARBA00003444"/>
    </source>
</evidence>
<evidence type="ECO:0000256" key="6">
    <source>
        <dbReference type="ARBA" id="ARBA00022898"/>
    </source>
</evidence>
<evidence type="ECO:0000313" key="12">
    <source>
        <dbReference type="EMBL" id="OTA42319.1"/>
    </source>
</evidence>
<dbReference type="InterPro" id="IPR015424">
    <property type="entry name" value="PyrdxlP-dep_Trfase"/>
</dbReference>
<dbReference type="Proteomes" id="UP000732377">
    <property type="component" value="Unassembled WGS sequence"/>
</dbReference>
<dbReference type="SUPFAM" id="SSF53383">
    <property type="entry name" value="PLP-dependent transferases"/>
    <property type="match status" value="1"/>
</dbReference>
<keyword evidence="6" id="KW-0663">Pyridoxal phosphate</keyword>
<dbReference type="GO" id="GO:0009236">
    <property type="term" value="P:cobalamin biosynthetic process"/>
    <property type="evidence" value="ECO:0007669"/>
    <property type="project" value="UniProtKB-UniPathway"/>
</dbReference>
<evidence type="ECO:0000259" key="10">
    <source>
        <dbReference type="Pfam" id="PF00155"/>
    </source>
</evidence>
<dbReference type="Gene3D" id="3.40.640.10">
    <property type="entry name" value="Type I PLP-dependent aspartate aminotransferase-like (Major domain)"/>
    <property type="match status" value="1"/>
</dbReference>
<dbReference type="UniPathway" id="UPA00148"/>
<dbReference type="Pfam" id="PF00155">
    <property type="entry name" value="Aminotran_1_2"/>
    <property type="match status" value="1"/>
</dbReference>
<comment type="pathway">
    <text evidence="3">Cofactor biosynthesis; adenosylcobalamin biosynthesis.</text>
</comment>
<dbReference type="GO" id="GO:0048472">
    <property type="term" value="F:threonine-phosphate decarboxylase activity"/>
    <property type="evidence" value="ECO:0007669"/>
    <property type="project" value="UniProtKB-EC"/>
</dbReference>
<dbReference type="RefSeq" id="WP_273378361.1">
    <property type="nucleotide sequence ID" value="NZ_PIUK01000026.1"/>
</dbReference>
<dbReference type="Proteomes" id="UP000194267">
    <property type="component" value="Unassembled WGS sequence"/>
</dbReference>
<dbReference type="EC" id="4.1.1.81" evidence="4"/>
<evidence type="ECO:0000256" key="9">
    <source>
        <dbReference type="ARBA" id="ARBA00048531"/>
    </source>
</evidence>
<dbReference type="InterPro" id="IPR004838">
    <property type="entry name" value="NHTrfase_class1_PyrdxlP-BS"/>
</dbReference>
<comment type="caution">
    <text evidence="12">The sequence shown here is derived from an EMBL/GenBank/DDBJ whole genome shotgun (WGS) entry which is preliminary data.</text>
</comment>
<evidence type="ECO:0000313" key="11">
    <source>
        <dbReference type="EMBL" id="MBY6275484.1"/>
    </source>
</evidence>
<protein>
    <recommendedName>
        <fullName evidence="4">threonine-phosphate decarboxylase</fullName>
        <ecNumber evidence="4">4.1.1.81</ecNumber>
    </recommendedName>
    <alternativeName>
        <fullName evidence="8">L-threonine-O-3-phosphate decarboxylase</fullName>
    </alternativeName>
</protein>
<evidence type="ECO:0000313" key="13">
    <source>
        <dbReference type="Proteomes" id="UP000194267"/>
    </source>
</evidence>
<accession>A0A1Y2T7N0</accession>
<dbReference type="AlphaFoldDB" id="A0A1Y2T7N0"/>
<evidence type="ECO:0000256" key="1">
    <source>
        <dbReference type="ARBA" id="ARBA00001933"/>
    </source>
</evidence>
<dbReference type="InterPro" id="IPR015422">
    <property type="entry name" value="PyrdxlP-dep_Trfase_small"/>
</dbReference>
<comment type="function">
    <text evidence="2">Decarboxylates L-threonine-O-3-phosphate to yield (R)-1-amino-2-propanol O-2-phosphate, the precursor for the linkage between the nucleotide loop and the corrin ring in cobalamin.</text>
</comment>
<proteinExistence type="predicted"/>
<dbReference type="CDD" id="cd00609">
    <property type="entry name" value="AAT_like"/>
    <property type="match status" value="1"/>
</dbReference>
<comment type="cofactor">
    <cofactor evidence="1">
        <name>pyridoxal 5'-phosphate</name>
        <dbReference type="ChEBI" id="CHEBI:597326"/>
    </cofactor>
</comment>
<dbReference type="PROSITE" id="PS00105">
    <property type="entry name" value="AA_TRANSFER_CLASS_1"/>
    <property type="match status" value="1"/>
</dbReference>
<comment type="catalytic activity">
    <reaction evidence="9">
        <text>O-phospho-L-threonine + H(+) = (R)-1-aminopropan-2-yl phosphate + CO2</text>
        <dbReference type="Rhea" id="RHEA:11492"/>
        <dbReference type="ChEBI" id="CHEBI:15378"/>
        <dbReference type="ChEBI" id="CHEBI:16526"/>
        <dbReference type="ChEBI" id="CHEBI:58563"/>
        <dbReference type="ChEBI" id="CHEBI:58675"/>
        <dbReference type="EC" id="4.1.1.81"/>
    </reaction>
</comment>
<dbReference type="EMBL" id="PIUK01000026">
    <property type="protein sequence ID" value="MBY6275484.1"/>
    <property type="molecule type" value="Genomic_DNA"/>
</dbReference>
<reference evidence="12" key="1">
    <citation type="submission" date="2016-04" db="EMBL/GenBank/DDBJ databases">
        <authorList>
            <person name="Evans L.H."/>
            <person name="Alamgir A."/>
            <person name="Owens N."/>
            <person name="Weber N.D."/>
            <person name="Virtaneva K."/>
            <person name="Barbian K."/>
            <person name="Babar A."/>
            <person name="Rosenke K."/>
        </authorList>
    </citation>
    <scope>NUCLEOTIDE SEQUENCE [LARGE SCALE GENOMIC DNA]</scope>
    <source>
        <strain evidence="12">G2</strain>
    </source>
</reference>